<accession>A0ABW5QKG8</accession>
<comment type="caution">
    <text evidence="1">The sequence shown here is derived from an EMBL/GenBank/DDBJ whole genome shotgun (WGS) entry which is preliminary data.</text>
</comment>
<gene>
    <name evidence="1" type="ORF">ACFSX5_10610</name>
</gene>
<dbReference type="EMBL" id="JBHUNP010000001">
    <property type="protein sequence ID" value="MFD2648242.1"/>
    <property type="molecule type" value="Genomic_DNA"/>
</dbReference>
<reference evidence="2" key="1">
    <citation type="journal article" date="2019" name="Int. J. Syst. Evol. Microbiol.">
        <title>The Global Catalogue of Microorganisms (GCM) 10K type strain sequencing project: providing services to taxonomists for standard genome sequencing and annotation.</title>
        <authorList>
            <consortium name="The Broad Institute Genomics Platform"/>
            <consortium name="The Broad Institute Genome Sequencing Center for Infectious Disease"/>
            <person name="Wu L."/>
            <person name="Ma J."/>
        </authorList>
    </citation>
    <scope>NUCLEOTIDE SEQUENCE [LARGE SCALE GENOMIC DNA]</scope>
    <source>
        <strain evidence="2">CCM 7427</strain>
    </source>
</reference>
<keyword evidence="2" id="KW-1185">Reference proteome</keyword>
<sequence>MFVRYATDEIEPPNRKVFETLSDARADFSKVRRMVGRGEFEIALLFHLPTVSDVRTAARAIDDRLSGKPPEVEIVVLDLEQSSSRRMRDLAKSLFADFDF</sequence>
<dbReference type="Proteomes" id="UP001597521">
    <property type="component" value="Unassembled WGS sequence"/>
</dbReference>
<dbReference type="RefSeq" id="WP_386833352.1">
    <property type="nucleotide sequence ID" value="NZ_JBHUNP010000001.1"/>
</dbReference>
<protein>
    <submittedName>
        <fullName evidence="1">Uncharacterized protein</fullName>
    </submittedName>
</protein>
<proteinExistence type="predicted"/>
<name>A0ABW5QKG8_9HYPH</name>
<organism evidence="1 2">
    <name type="scientific">Devosia albogilva</name>
    <dbReference type="NCBI Taxonomy" id="429726"/>
    <lineage>
        <taxon>Bacteria</taxon>
        <taxon>Pseudomonadati</taxon>
        <taxon>Pseudomonadota</taxon>
        <taxon>Alphaproteobacteria</taxon>
        <taxon>Hyphomicrobiales</taxon>
        <taxon>Devosiaceae</taxon>
        <taxon>Devosia</taxon>
    </lineage>
</organism>
<evidence type="ECO:0000313" key="2">
    <source>
        <dbReference type="Proteomes" id="UP001597521"/>
    </source>
</evidence>
<evidence type="ECO:0000313" key="1">
    <source>
        <dbReference type="EMBL" id="MFD2648242.1"/>
    </source>
</evidence>